<dbReference type="InterPro" id="IPR002104">
    <property type="entry name" value="Integrase_catalytic"/>
</dbReference>
<dbReference type="PANTHER" id="PTHR34605">
    <property type="entry name" value="PHAGE_INTEGRASE DOMAIN-CONTAINING PROTEIN"/>
    <property type="match status" value="1"/>
</dbReference>
<feature type="domain" description="Tyr recombinase" evidence="2">
    <location>
        <begin position="1"/>
        <end position="192"/>
    </location>
</feature>
<dbReference type="EMBL" id="CP069370">
    <property type="protein sequence ID" value="QYZ71952.1"/>
    <property type="molecule type" value="Genomic_DNA"/>
</dbReference>
<dbReference type="KEGG" id="nsm:JO391_12270"/>
<dbReference type="InterPro" id="IPR011010">
    <property type="entry name" value="DNA_brk_join_enz"/>
</dbReference>
<dbReference type="SUPFAM" id="SSF56349">
    <property type="entry name" value="DNA breaking-rejoining enzymes"/>
    <property type="match status" value="1"/>
</dbReference>
<keyword evidence="1" id="KW-0233">DNA recombination</keyword>
<dbReference type="AlphaFoldDB" id="A0A8G1EDX1"/>
<sequence length="192" mass="20473">MRDDLLLVLDSLGETLRDHRDRALLLLGFAGGFRRSELVALERADIETARQGLIVTIRRSKTDQEAAGRRIGIPHGRTRHCPVTAVEAWLAASGIDTGSLFRPITRHGHVATNPLTGDAVSVLLRERLAAAGIDPEGYSGNSLRAGFATSAAQAGVSTLKIRAQTGHASDAMLARYVREGELFTGNAVGALL</sequence>
<dbReference type="GO" id="GO:0006310">
    <property type="term" value="P:DNA recombination"/>
    <property type="evidence" value="ECO:0007669"/>
    <property type="project" value="UniProtKB-KW"/>
</dbReference>
<dbReference type="Gene3D" id="1.10.443.10">
    <property type="entry name" value="Intergrase catalytic core"/>
    <property type="match status" value="1"/>
</dbReference>
<dbReference type="Proteomes" id="UP000826300">
    <property type="component" value="Chromosome"/>
</dbReference>
<evidence type="ECO:0000313" key="3">
    <source>
        <dbReference type="EMBL" id="QYZ71952.1"/>
    </source>
</evidence>
<dbReference type="InterPro" id="IPR052925">
    <property type="entry name" value="Phage_Integrase-like_Recomb"/>
</dbReference>
<evidence type="ECO:0000256" key="1">
    <source>
        <dbReference type="ARBA" id="ARBA00023172"/>
    </source>
</evidence>
<accession>A0A8G1EDX1</accession>
<proteinExistence type="predicted"/>
<name>A0A8G1EDX1_9RHOB</name>
<evidence type="ECO:0000313" key="4">
    <source>
        <dbReference type="Proteomes" id="UP000826300"/>
    </source>
</evidence>
<dbReference type="GO" id="GO:0003677">
    <property type="term" value="F:DNA binding"/>
    <property type="evidence" value="ECO:0007669"/>
    <property type="project" value="InterPro"/>
</dbReference>
<dbReference type="InterPro" id="IPR013762">
    <property type="entry name" value="Integrase-like_cat_sf"/>
</dbReference>
<dbReference type="Pfam" id="PF00589">
    <property type="entry name" value="Phage_integrase"/>
    <property type="match status" value="1"/>
</dbReference>
<reference evidence="3" key="1">
    <citation type="submission" date="2021-02" db="EMBL/GenBank/DDBJ databases">
        <title>Rhodobacter shimadae sp. nov., an aerobic anoxygenic phototrophic bacterium isolated from a hot spring.</title>
        <authorList>
            <person name="Muramatsu S."/>
            <person name="Haruta S."/>
            <person name="Hirose S."/>
            <person name="Hanada S."/>
        </authorList>
    </citation>
    <scope>NUCLEOTIDE SEQUENCE</scope>
    <source>
        <strain evidence="3">N10</strain>
    </source>
</reference>
<organism evidence="3 4">
    <name type="scientific">Neotabrizicola shimadae</name>
    <dbReference type="NCBI Taxonomy" id="2807096"/>
    <lineage>
        <taxon>Bacteria</taxon>
        <taxon>Pseudomonadati</taxon>
        <taxon>Pseudomonadota</taxon>
        <taxon>Alphaproteobacteria</taxon>
        <taxon>Rhodobacterales</taxon>
        <taxon>Paracoccaceae</taxon>
        <taxon>Neotabrizicola</taxon>
    </lineage>
</organism>
<dbReference type="GO" id="GO:0015074">
    <property type="term" value="P:DNA integration"/>
    <property type="evidence" value="ECO:0007669"/>
    <property type="project" value="InterPro"/>
</dbReference>
<dbReference type="PANTHER" id="PTHR34605:SF4">
    <property type="entry name" value="DNA ADENINE METHYLTRANSFERASE"/>
    <property type="match status" value="1"/>
</dbReference>
<evidence type="ECO:0000259" key="2">
    <source>
        <dbReference type="PROSITE" id="PS51898"/>
    </source>
</evidence>
<dbReference type="PROSITE" id="PS51898">
    <property type="entry name" value="TYR_RECOMBINASE"/>
    <property type="match status" value="1"/>
</dbReference>
<protein>
    <submittedName>
        <fullName evidence="3">Site-specific integrase</fullName>
    </submittedName>
</protein>
<gene>
    <name evidence="3" type="ORF">JO391_12270</name>
</gene>
<keyword evidence="4" id="KW-1185">Reference proteome</keyword>
<dbReference type="CDD" id="cd00799">
    <property type="entry name" value="INT_Cre_C"/>
    <property type="match status" value="1"/>
</dbReference>